<evidence type="ECO:0000313" key="3">
    <source>
        <dbReference type="Proteomes" id="UP000218231"/>
    </source>
</evidence>
<feature type="compositionally biased region" description="Polar residues" evidence="1">
    <location>
        <begin position="30"/>
        <end position="43"/>
    </location>
</feature>
<evidence type="ECO:0000313" key="2">
    <source>
        <dbReference type="EMBL" id="PAV66420.1"/>
    </source>
</evidence>
<accession>A0A2A2JXS9</accession>
<proteinExistence type="predicted"/>
<name>A0A2A2JXS9_9BILA</name>
<keyword evidence="3" id="KW-1185">Reference proteome</keyword>
<protein>
    <submittedName>
        <fullName evidence="2">Uncharacterized protein</fullName>
    </submittedName>
</protein>
<dbReference type="AlphaFoldDB" id="A0A2A2JXS9"/>
<dbReference type="EMBL" id="LIAE01010103">
    <property type="protein sequence ID" value="PAV66420.1"/>
    <property type="molecule type" value="Genomic_DNA"/>
</dbReference>
<dbReference type="Proteomes" id="UP000218231">
    <property type="component" value="Unassembled WGS sequence"/>
</dbReference>
<organism evidence="2 3">
    <name type="scientific">Diploscapter pachys</name>
    <dbReference type="NCBI Taxonomy" id="2018661"/>
    <lineage>
        <taxon>Eukaryota</taxon>
        <taxon>Metazoa</taxon>
        <taxon>Ecdysozoa</taxon>
        <taxon>Nematoda</taxon>
        <taxon>Chromadorea</taxon>
        <taxon>Rhabditida</taxon>
        <taxon>Rhabditina</taxon>
        <taxon>Rhabditomorpha</taxon>
        <taxon>Rhabditoidea</taxon>
        <taxon>Rhabditidae</taxon>
        <taxon>Diploscapter</taxon>
    </lineage>
</organism>
<reference evidence="2 3" key="1">
    <citation type="journal article" date="2017" name="Curr. Biol.">
        <title>Genome architecture and evolution of a unichromosomal asexual nematode.</title>
        <authorList>
            <person name="Fradin H."/>
            <person name="Zegar C."/>
            <person name="Gutwein M."/>
            <person name="Lucas J."/>
            <person name="Kovtun M."/>
            <person name="Corcoran D."/>
            <person name="Baugh L.R."/>
            <person name="Kiontke K."/>
            <person name="Gunsalus K."/>
            <person name="Fitch D.H."/>
            <person name="Piano F."/>
        </authorList>
    </citation>
    <scope>NUCLEOTIDE SEQUENCE [LARGE SCALE GENOMIC DNA]</scope>
    <source>
        <strain evidence="2">PF1309</strain>
    </source>
</reference>
<sequence length="109" mass="11566">MAPHDLDELGQPRALTDLRLVVGGGHHALQPSSCRGRQPSRNRSMPREMRSRAASSYAGGDSPSAARRMGATTTSVTNCSAANTGSASDSSPFASAWARIDATHWTARW</sequence>
<gene>
    <name evidence="2" type="ORF">WR25_12128</name>
</gene>
<comment type="caution">
    <text evidence="2">The sequence shown here is derived from an EMBL/GenBank/DDBJ whole genome shotgun (WGS) entry which is preliminary data.</text>
</comment>
<feature type="compositionally biased region" description="Polar residues" evidence="1">
    <location>
        <begin position="71"/>
        <end position="93"/>
    </location>
</feature>
<feature type="region of interest" description="Disordered" evidence="1">
    <location>
        <begin position="25"/>
        <end position="93"/>
    </location>
</feature>
<evidence type="ECO:0000256" key="1">
    <source>
        <dbReference type="SAM" id="MobiDB-lite"/>
    </source>
</evidence>